<evidence type="ECO:0000256" key="1">
    <source>
        <dbReference type="SAM" id="MobiDB-lite"/>
    </source>
</evidence>
<dbReference type="AlphaFoldDB" id="A0A507R1R7"/>
<feature type="compositionally biased region" description="Acidic residues" evidence="1">
    <location>
        <begin position="176"/>
        <end position="185"/>
    </location>
</feature>
<dbReference type="STRING" id="5098.A0A507R1R7"/>
<dbReference type="InterPro" id="IPR014710">
    <property type="entry name" value="RmlC-like_jellyroll"/>
</dbReference>
<dbReference type="InterPro" id="IPR047142">
    <property type="entry name" value="OryJ/VirC-like"/>
</dbReference>
<dbReference type="Proteomes" id="UP000319663">
    <property type="component" value="Unassembled WGS sequence"/>
</dbReference>
<proteinExistence type="predicted"/>
<evidence type="ECO:0000313" key="4">
    <source>
        <dbReference type="Proteomes" id="UP000319663"/>
    </source>
</evidence>
<keyword evidence="4" id="KW-1185">Reference proteome</keyword>
<evidence type="ECO:0000259" key="2">
    <source>
        <dbReference type="Pfam" id="PF07883"/>
    </source>
</evidence>
<dbReference type="InterPro" id="IPR011051">
    <property type="entry name" value="RmlC_Cupin_sf"/>
</dbReference>
<dbReference type="PANTHER" id="PTHR36156:SF3">
    <property type="entry name" value="CUPIN 2 CONSERVED BARREL DOMAIN-CONTAINING PROTEIN"/>
    <property type="match status" value="1"/>
</dbReference>
<protein>
    <recommendedName>
        <fullName evidence="2">Cupin type-2 domain-containing protein</fullName>
    </recommendedName>
</protein>
<feature type="region of interest" description="Disordered" evidence="1">
    <location>
        <begin position="176"/>
        <end position="207"/>
    </location>
</feature>
<comment type="caution">
    <text evidence="3">The sequence shown here is derived from an EMBL/GenBank/DDBJ whole genome shotgun (WGS) entry which is preliminary data.</text>
</comment>
<organism evidence="3 4">
    <name type="scientific">Monascus purpureus</name>
    <name type="common">Red mold</name>
    <name type="synonym">Monascus anka</name>
    <dbReference type="NCBI Taxonomy" id="5098"/>
    <lineage>
        <taxon>Eukaryota</taxon>
        <taxon>Fungi</taxon>
        <taxon>Dikarya</taxon>
        <taxon>Ascomycota</taxon>
        <taxon>Pezizomycotina</taxon>
        <taxon>Eurotiomycetes</taxon>
        <taxon>Eurotiomycetidae</taxon>
        <taxon>Eurotiales</taxon>
        <taxon>Aspergillaceae</taxon>
        <taxon>Monascus</taxon>
    </lineage>
</organism>
<name>A0A507R1R7_MONPU</name>
<evidence type="ECO:0000313" key="3">
    <source>
        <dbReference type="EMBL" id="TQB74935.1"/>
    </source>
</evidence>
<dbReference type="Pfam" id="PF07883">
    <property type="entry name" value="Cupin_2"/>
    <property type="match status" value="1"/>
</dbReference>
<gene>
    <name evidence="3" type="ORF">MPDQ_003966</name>
</gene>
<feature type="compositionally biased region" description="Basic and acidic residues" evidence="1">
    <location>
        <begin position="186"/>
        <end position="197"/>
    </location>
</feature>
<reference evidence="3 4" key="1">
    <citation type="submission" date="2019-06" db="EMBL/GenBank/DDBJ databases">
        <title>Wine fermentation using esterase from Monascus purpureus.</title>
        <authorList>
            <person name="Geng C."/>
            <person name="Zhang Y."/>
        </authorList>
    </citation>
    <scope>NUCLEOTIDE SEQUENCE [LARGE SCALE GENOMIC DNA]</scope>
    <source>
        <strain evidence="3">HQ1</strain>
    </source>
</reference>
<dbReference type="PANTHER" id="PTHR36156">
    <property type="entry name" value="SLR2101 PROTEIN"/>
    <property type="match status" value="1"/>
</dbReference>
<dbReference type="EMBL" id="VIFY01000025">
    <property type="protein sequence ID" value="TQB74935.1"/>
    <property type="molecule type" value="Genomic_DNA"/>
</dbReference>
<feature type="domain" description="Cupin type-2" evidence="2">
    <location>
        <begin position="91"/>
        <end position="159"/>
    </location>
</feature>
<dbReference type="OrthoDB" id="5840532at2759"/>
<accession>A0A507R1R7</accession>
<dbReference type="CDD" id="cd02231">
    <property type="entry name" value="cupin_BLL6423-like"/>
    <property type="match status" value="1"/>
</dbReference>
<dbReference type="InterPro" id="IPR013096">
    <property type="entry name" value="Cupin_2"/>
</dbReference>
<dbReference type="Gene3D" id="2.60.120.10">
    <property type="entry name" value="Jelly Rolls"/>
    <property type="match status" value="1"/>
</dbReference>
<dbReference type="SUPFAM" id="SSF51182">
    <property type="entry name" value="RmlC-like cupins"/>
    <property type="match status" value="1"/>
</dbReference>
<sequence length="207" mass="23303">MPIRKANDLPAIHRYITTHSTEGEAVFVSHSQLPEYIPSHKAGEDGEISLLYATVNTPVSVEDELDIAAYDDFLHVSPGLTTQQGTVLRMIDLKPGKITPMHRTVSFDYGVVLEGEVDLILDSGQTRILHRGDVSVQRGTAHSFRNRSDSQWCRLMFVYMPLQKIEIKGKQLEAEEYEEKYDQEDGEKGEGDEDKNKGNGNGNRKKK</sequence>